<protein>
    <submittedName>
        <fullName evidence="1">Uncharacterized protein</fullName>
    </submittedName>
</protein>
<accession>W2CD51</accession>
<organism evidence="1 2">
    <name type="scientific">Tannerella sp. oral taxon BU063 isolate Cell 5</name>
    <dbReference type="NCBI Taxonomy" id="1410950"/>
    <lineage>
        <taxon>Bacteria</taxon>
        <taxon>Pseudomonadati</taxon>
        <taxon>Bacteroidota</taxon>
        <taxon>Bacteroidia</taxon>
        <taxon>Bacteroidales</taxon>
        <taxon>Tannerellaceae</taxon>
        <taxon>Tannerella</taxon>
    </lineage>
</organism>
<evidence type="ECO:0000313" key="2">
    <source>
        <dbReference type="Proteomes" id="UP000018872"/>
    </source>
</evidence>
<gene>
    <name evidence="1" type="ORF">T229_09340</name>
</gene>
<dbReference type="EMBL" id="AYYC01000663">
    <property type="protein sequence ID" value="ETK04407.1"/>
    <property type="molecule type" value="Genomic_DNA"/>
</dbReference>
<dbReference type="AlphaFoldDB" id="W2CD51"/>
<name>W2CD51_9BACT</name>
<evidence type="ECO:0000313" key="1">
    <source>
        <dbReference type="EMBL" id="ETK04407.1"/>
    </source>
</evidence>
<proteinExistence type="predicted"/>
<comment type="caution">
    <text evidence="1">The sequence shown here is derived from an EMBL/GenBank/DDBJ whole genome shotgun (WGS) entry which is preliminary data.</text>
</comment>
<reference evidence="1 2" key="1">
    <citation type="submission" date="2013-11" db="EMBL/GenBank/DDBJ databases">
        <title>Single cell genomics of uncultured Tannerella BU063 (oral taxon 286).</title>
        <authorList>
            <person name="Beall C.J."/>
            <person name="Campbell A.G."/>
            <person name="Griffen A.L."/>
            <person name="Podar M."/>
            <person name="Leys E.J."/>
        </authorList>
    </citation>
    <scope>NUCLEOTIDE SEQUENCE [LARGE SCALE GENOMIC DNA]</scope>
    <source>
        <strain evidence="1">Cell 5</strain>
    </source>
</reference>
<sequence>MQYAPTLLAEKSDLKDWRGVMFGAKGEKFVFLFSMFNQLSDRYPGRGVLHTPPAHLSSTLSPFAGRLVGRMQYAPTLPEKDEVSSGRYFLLSRTKVDKYVFHFSMFNRLSDGYPGRGVLYTPLARLSSTLSPLAGRLVGRMQYAPTLPAEKSDFKGW</sequence>
<dbReference type="Proteomes" id="UP000018872">
    <property type="component" value="Unassembled WGS sequence"/>
</dbReference>